<dbReference type="EC" id="2.7.1.33" evidence="6 16"/>
<dbReference type="SUPFAM" id="SSF53067">
    <property type="entry name" value="Actin-like ATPase domain"/>
    <property type="match status" value="2"/>
</dbReference>
<dbReference type="InterPro" id="IPR043129">
    <property type="entry name" value="ATPase_NBD"/>
</dbReference>
<dbReference type="NCBIfam" id="TIGR00671">
    <property type="entry name" value="baf"/>
    <property type="match status" value="1"/>
</dbReference>
<organism evidence="18 19">
    <name type="scientific">Faecalimonas umbilicata</name>
    <dbReference type="NCBI Taxonomy" id="1912855"/>
    <lineage>
        <taxon>Bacteria</taxon>
        <taxon>Bacillati</taxon>
        <taxon>Bacillota</taxon>
        <taxon>Clostridia</taxon>
        <taxon>Lachnospirales</taxon>
        <taxon>Lachnospiraceae</taxon>
        <taxon>Faecalimonas</taxon>
    </lineage>
</organism>
<gene>
    <name evidence="16" type="primary">coaX</name>
    <name evidence="17" type="synonym">coaX_1</name>
    <name evidence="18" type="ORF">EDD74_10656</name>
    <name evidence="17" type="ORF">FAEUMB_08110</name>
</gene>
<name>A0A4R3JQ96_9FIRM</name>
<evidence type="ECO:0000256" key="2">
    <source>
        <dbReference type="ARBA" id="ARBA00001958"/>
    </source>
</evidence>
<dbReference type="CDD" id="cd24015">
    <property type="entry name" value="ASKHA_NBD_PanK-III"/>
    <property type="match status" value="1"/>
</dbReference>
<keyword evidence="16" id="KW-0479">Metal-binding</keyword>
<keyword evidence="7 16" id="KW-0963">Cytoplasm</keyword>
<evidence type="ECO:0000313" key="19">
    <source>
        <dbReference type="Proteomes" id="UP000294613"/>
    </source>
</evidence>
<dbReference type="GO" id="GO:0005524">
    <property type="term" value="F:ATP binding"/>
    <property type="evidence" value="ECO:0007669"/>
    <property type="project" value="UniProtKB-UniRule"/>
</dbReference>
<comment type="catalytic activity">
    <reaction evidence="1 16">
        <text>(R)-pantothenate + ATP = (R)-4'-phosphopantothenate + ADP + H(+)</text>
        <dbReference type="Rhea" id="RHEA:16373"/>
        <dbReference type="ChEBI" id="CHEBI:10986"/>
        <dbReference type="ChEBI" id="CHEBI:15378"/>
        <dbReference type="ChEBI" id="CHEBI:29032"/>
        <dbReference type="ChEBI" id="CHEBI:30616"/>
        <dbReference type="ChEBI" id="CHEBI:456216"/>
        <dbReference type="EC" id="2.7.1.33"/>
    </reaction>
</comment>
<comment type="subcellular location">
    <subcellularLocation>
        <location evidence="3 16">Cytoplasm</location>
    </subcellularLocation>
</comment>
<evidence type="ECO:0000256" key="10">
    <source>
        <dbReference type="ARBA" id="ARBA00022777"/>
    </source>
</evidence>
<dbReference type="AlphaFoldDB" id="A0A4R3JQ96"/>
<reference evidence="17 20" key="1">
    <citation type="journal article" date="2018" name="Int. J. Syst. Evol. Microbiol.">
        <title>Draft Genome Sequence of Faecalimonas umbilicata JCM 30896T, an Acetate-Producing Bacterium Isolated from Human Feces.</title>
        <authorList>
            <person name="Sakamoto M."/>
            <person name="Ikeyama N."/>
            <person name="Yuki M."/>
            <person name="Ohkuma M."/>
        </authorList>
    </citation>
    <scope>NUCLEOTIDE SEQUENCE [LARGE SCALE GENOMIC DNA]</scope>
    <source>
        <strain evidence="17 20">EGH7</strain>
    </source>
</reference>
<evidence type="ECO:0000256" key="3">
    <source>
        <dbReference type="ARBA" id="ARBA00004496"/>
    </source>
</evidence>
<comment type="cofactor">
    <cofactor evidence="16">
        <name>NH4(+)</name>
        <dbReference type="ChEBI" id="CHEBI:28938"/>
    </cofactor>
    <cofactor evidence="16">
        <name>K(+)</name>
        <dbReference type="ChEBI" id="CHEBI:29103"/>
    </cofactor>
    <text evidence="16">A monovalent cation. Ammonium or potassium.</text>
</comment>
<evidence type="ECO:0000256" key="5">
    <source>
        <dbReference type="ARBA" id="ARBA00011738"/>
    </source>
</evidence>
<dbReference type="InterPro" id="IPR004619">
    <property type="entry name" value="Type_III_PanK"/>
</dbReference>
<feature type="binding site" evidence="16">
    <location>
        <begin position="6"/>
        <end position="13"/>
    </location>
    <ligand>
        <name>ATP</name>
        <dbReference type="ChEBI" id="CHEBI:30616"/>
    </ligand>
</feature>
<feature type="binding site" evidence="16">
    <location>
        <position position="184"/>
    </location>
    <ligand>
        <name>substrate</name>
    </ligand>
</feature>
<evidence type="ECO:0000313" key="17">
    <source>
        <dbReference type="EMBL" id="GBU04270.1"/>
    </source>
</evidence>
<evidence type="ECO:0000256" key="15">
    <source>
        <dbReference type="ARBA" id="ARBA00040883"/>
    </source>
</evidence>
<dbReference type="RefSeq" id="WP_116441229.1">
    <property type="nucleotide sequence ID" value="NZ_BHEO01000002.1"/>
</dbReference>
<sequence>MILAIDIGNTNLTIGCFEGEQIYFAERLSTDLTRTDLEYAVSIKTILELYGIKESRIRGGIISSVVPPLTKVIAQAAKKVIHRQIKVVGPGVKTGLNIHMDQPAQVGSDRIVNAVAAIEAYEAPIIVVDLGTATTISLIDEKKNYAGGMILPGVATALEALTEKTSQLPKISIEQPRKAIGKNTVDCMKSGIIYGSAACIDGMIDRIEDEIGQKASLVATGGLAGTIIPHCKKEIPIDETLLLKGLQLIYNRNDEKN</sequence>
<evidence type="ECO:0000256" key="13">
    <source>
        <dbReference type="ARBA" id="ARBA00022993"/>
    </source>
</evidence>
<comment type="caution">
    <text evidence="16">Lacks conserved residue(s) required for the propagation of feature annotation.</text>
</comment>
<dbReference type="GO" id="GO:0004594">
    <property type="term" value="F:pantothenate kinase activity"/>
    <property type="evidence" value="ECO:0007669"/>
    <property type="project" value="UniProtKB-UniRule"/>
</dbReference>
<dbReference type="Gene3D" id="3.30.420.40">
    <property type="match status" value="2"/>
</dbReference>
<evidence type="ECO:0000256" key="11">
    <source>
        <dbReference type="ARBA" id="ARBA00022840"/>
    </source>
</evidence>
<evidence type="ECO:0000313" key="20">
    <source>
        <dbReference type="Proteomes" id="UP000702954"/>
    </source>
</evidence>
<comment type="cofactor">
    <cofactor evidence="2">
        <name>K(+)</name>
        <dbReference type="ChEBI" id="CHEBI:29103"/>
    </cofactor>
</comment>
<evidence type="ECO:0000313" key="18">
    <source>
        <dbReference type="EMBL" id="TCS68853.1"/>
    </source>
</evidence>
<dbReference type="PANTHER" id="PTHR34265">
    <property type="entry name" value="TYPE III PANTOTHENATE KINASE"/>
    <property type="match status" value="1"/>
</dbReference>
<feature type="binding site" evidence="16">
    <location>
        <begin position="107"/>
        <end position="110"/>
    </location>
    <ligand>
        <name>substrate</name>
    </ligand>
</feature>
<dbReference type="PANTHER" id="PTHR34265:SF1">
    <property type="entry name" value="TYPE III PANTOTHENATE KINASE"/>
    <property type="match status" value="1"/>
</dbReference>
<keyword evidence="8 16" id="KW-0808">Transferase</keyword>
<dbReference type="GO" id="GO:0005737">
    <property type="term" value="C:cytoplasm"/>
    <property type="evidence" value="ECO:0007669"/>
    <property type="project" value="UniProtKB-SubCell"/>
</dbReference>
<dbReference type="NCBIfam" id="NF009855">
    <property type="entry name" value="PRK13321.1"/>
    <property type="match status" value="1"/>
</dbReference>
<feature type="active site" description="Proton acceptor" evidence="16">
    <location>
        <position position="109"/>
    </location>
</feature>
<comment type="subunit">
    <text evidence="5 16">Homodimer.</text>
</comment>
<accession>A0A4R3JQ96</accession>
<evidence type="ECO:0000256" key="14">
    <source>
        <dbReference type="ARBA" id="ARBA00038036"/>
    </source>
</evidence>
<dbReference type="GO" id="GO:0046872">
    <property type="term" value="F:metal ion binding"/>
    <property type="evidence" value="ECO:0007669"/>
    <property type="project" value="UniProtKB-KW"/>
</dbReference>
<evidence type="ECO:0000256" key="12">
    <source>
        <dbReference type="ARBA" id="ARBA00022958"/>
    </source>
</evidence>
<keyword evidence="10 16" id="KW-0418">Kinase</keyword>
<dbReference type="GO" id="GO:0015937">
    <property type="term" value="P:coenzyme A biosynthetic process"/>
    <property type="evidence" value="ECO:0007669"/>
    <property type="project" value="UniProtKB-UniRule"/>
</dbReference>
<evidence type="ECO:0000256" key="6">
    <source>
        <dbReference type="ARBA" id="ARBA00012102"/>
    </source>
</evidence>
<evidence type="ECO:0000256" key="4">
    <source>
        <dbReference type="ARBA" id="ARBA00005225"/>
    </source>
</evidence>
<keyword evidence="9 16" id="KW-0547">Nucleotide-binding</keyword>
<keyword evidence="13 16" id="KW-0173">Coenzyme A biosynthesis</keyword>
<evidence type="ECO:0000256" key="9">
    <source>
        <dbReference type="ARBA" id="ARBA00022741"/>
    </source>
</evidence>
<protein>
    <recommendedName>
        <fullName evidence="15 16">Type III pantothenate kinase</fullName>
        <ecNumber evidence="6 16">2.7.1.33</ecNumber>
    </recommendedName>
    <alternativeName>
        <fullName evidence="16">PanK-III</fullName>
    </alternativeName>
    <alternativeName>
        <fullName evidence="16">Pantothenic acid kinase</fullName>
    </alternativeName>
</protein>
<evidence type="ECO:0000256" key="8">
    <source>
        <dbReference type="ARBA" id="ARBA00022679"/>
    </source>
</evidence>
<feature type="binding site" evidence="16">
    <location>
        <position position="129"/>
    </location>
    <ligand>
        <name>K(+)</name>
        <dbReference type="ChEBI" id="CHEBI:29103"/>
    </ligand>
</feature>
<dbReference type="HAMAP" id="MF_01274">
    <property type="entry name" value="Pantothen_kinase_3"/>
    <property type="match status" value="1"/>
</dbReference>
<evidence type="ECO:0000256" key="7">
    <source>
        <dbReference type="ARBA" id="ARBA00022490"/>
    </source>
</evidence>
<feature type="binding site" evidence="16">
    <location>
        <position position="132"/>
    </location>
    <ligand>
        <name>ATP</name>
        <dbReference type="ChEBI" id="CHEBI:30616"/>
    </ligand>
</feature>
<dbReference type="UniPathway" id="UPA00241">
    <property type="reaction ID" value="UER00352"/>
</dbReference>
<proteinExistence type="inferred from homology"/>
<comment type="pathway">
    <text evidence="4 16">Cofactor biosynthesis; coenzyme A biosynthesis; CoA from (R)-pantothenate: step 1/5.</text>
</comment>
<dbReference type="Proteomes" id="UP000702954">
    <property type="component" value="Unassembled WGS sequence"/>
</dbReference>
<comment type="caution">
    <text evidence="18">The sequence shown here is derived from an EMBL/GenBank/DDBJ whole genome shotgun (WGS) entry which is preliminary data.</text>
</comment>
<keyword evidence="20" id="KW-1185">Reference proteome</keyword>
<evidence type="ECO:0000256" key="1">
    <source>
        <dbReference type="ARBA" id="ARBA00001206"/>
    </source>
</evidence>
<dbReference type="EMBL" id="SLZV01000006">
    <property type="protein sequence ID" value="TCS68853.1"/>
    <property type="molecule type" value="Genomic_DNA"/>
</dbReference>
<evidence type="ECO:0000256" key="16">
    <source>
        <dbReference type="HAMAP-Rule" id="MF_01274"/>
    </source>
</evidence>
<keyword evidence="11 16" id="KW-0067">ATP-binding</keyword>
<dbReference type="EMBL" id="BHEO01000002">
    <property type="protein sequence ID" value="GBU04270.1"/>
    <property type="molecule type" value="Genomic_DNA"/>
</dbReference>
<dbReference type="Pfam" id="PF03309">
    <property type="entry name" value="Pan_kinase"/>
    <property type="match status" value="1"/>
</dbReference>
<reference evidence="18 19" key="2">
    <citation type="submission" date="2019-03" db="EMBL/GenBank/DDBJ databases">
        <title>Genomic Encyclopedia of Type Strains, Phase IV (KMG-IV): sequencing the most valuable type-strain genomes for metagenomic binning, comparative biology and taxonomic classification.</title>
        <authorList>
            <person name="Goeker M."/>
        </authorList>
    </citation>
    <scope>NUCLEOTIDE SEQUENCE [LARGE SCALE GENOMIC DNA]</scope>
    <source>
        <strain evidence="18 19">DSM 103426</strain>
    </source>
</reference>
<dbReference type="Proteomes" id="UP000294613">
    <property type="component" value="Unassembled WGS sequence"/>
</dbReference>
<comment type="similarity">
    <text evidence="14 16">Belongs to the type III pantothenate kinase family.</text>
</comment>
<comment type="function">
    <text evidence="16">Catalyzes the phosphorylation of pantothenate (Pan), the first step in CoA biosynthesis.</text>
</comment>
<keyword evidence="12 16" id="KW-0630">Potassium</keyword>